<sequence length="227" mass="25113">MDVRALVFDVFGTVVDWRSGVAREVARLLPDVDDPHELADDWRGRYQPSMEEVRSERRPWTILDVLHRESLDALLAERGLDPPDTVRAELVLAWHRLDPWPDAVEGLTRLKARFTIGPMSNGNVALLVDMAKRAGLPWDVVLGAEVARHYKPDPGAYDSAPALLALRPEQVGMVAAHVDDLVAARARGLTTFYVHRPDEFGGRVVPPATDPDAALTVSSFTELADLL</sequence>
<dbReference type="InterPro" id="IPR036412">
    <property type="entry name" value="HAD-like_sf"/>
</dbReference>
<dbReference type="PRINTS" id="PR00413">
    <property type="entry name" value="HADHALOGNASE"/>
</dbReference>
<evidence type="ECO:0000313" key="3">
    <source>
        <dbReference type="EMBL" id="MFD1233736.1"/>
    </source>
</evidence>
<dbReference type="EMBL" id="JBHTMB010000080">
    <property type="protein sequence ID" value="MFD1233736.1"/>
    <property type="molecule type" value="Genomic_DNA"/>
</dbReference>
<evidence type="ECO:0000256" key="2">
    <source>
        <dbReference type="ARBA" id="ARBA00022801"/>
    </source>
</evidence>
<dbReference type="InterPro" id="IPR006328">
    <property type="entry name" value="2-HAD"/>
</dbReference>
<dbReference type="Gene3D" id="1.10.150.240">
    <property type="entry name" value="Putative phosphatase, domain 2"/>
    <property type="match status" value="1"/>
</dbReference>
<dbReference type="NCBIfam" id="TIGR01428">
    <property type="entry name" value="HAD_type_II"/>
    <property type="match status" value="1"/>
</dbReference>
<dbReference type="SUPFAM" id="SSF56784">
    <property type="entry name" value="HAD-like"/>
    <property type="match status" value="1"/>
</dbReference>
<name>A0ABW3VFW5_9PSEU</name>
<organism evidence="3 4">
    <name type="scientific">Pseudonocardia benzenivorans</name>
    <dbReference type="NCBI Taxonomy" id="228005"/>
    <lineage>
        <taxon>Bacteria</taxon>
        <taxon>Bacillati</taxon>
        <taxon>Actinomycetota</taxon>
        <taxon>Actinomycetes</taxon>
        <taxon>Pseudonocardiales</taxon>
        <taxon>Pseudonocardiaceae</taxon>
        <taxon>Pseudonocardia</taxon>
    </lineage>
</organism>
<dbReference type="Pfam" id="PF00702">
    <property type="entry name" value="Hydrolase"/>
    <property type="match status" value="1"/>
</dbReference>
<protein>
    <submittedName>
        <fullName evidence="3">Haloacid dehalogenase type II</fullName>
    </submittedName>
</protein>
<keyword evidence="2" id="KW-0378">Hydrolase</keyword>
<proteinExistence type="inferred from homology"/>
<dbReference type="RefSeq" id="WP_339122020.1">
    <property type="nucleotide sequence ID" value="NZ_BAABKS010000080.1"/>
</dbReference>
<comment type="similarity">
    <text evidence="1">Belongs to the HAD-like hydrolase superfamily. S-2-haloalkanoic acid dehalogenase family.</text>
</comment>
<keyword evidence="4" id="KW-1185">Reference proteome</keyword>
<dbReference type="InterPro" id="IPR051540">
    <property type="entry name" value="S-2-haloacid_dehalogenase"/>
</dbReference>
<dbReference type="Gene3D" id="3.40.50.1000">
    <property type="entry name" value="HAD superfamily/HAD-like"/>
    <property type="match status" value="1"/>
</dbReference>
<evidence type="ECO:0000313" key="4">
    <source>
        <dbReference type="Proteomes" id="UP001597182"/>
    </source>
</evidence>
<dbReference type="PANTHER" id="PTHR43316:SF3">
    <property type="entry name" value="HALOACID DEHALOGENASE, TYPE II (AFU_ORTHOLOGUE AFUA_2G07750)-RELATED"/>
    <property type="match status" value="1"/>
</dbReference>
<comment type="caution">
    <text evidence="3">The sequence shown here is derived from an EMBL/GenBank/DDBJ whole genome shotgun (WGS) entry which is preliminary data.</text>
</comment>
<accession>A0ABW3VFW5</accession>
<gene>
    <name evidence="3" type="ORF">ACFQ34_10625</name>
</gene>
<dbReference type="InterPro" id="IPR023198">
    <property type="entry name" value="PGP-like_dom2"/>
</dbReference>
<dbReference type="InterPro" id="IPR006439">
    <property type="entry name" value="HAD-SF_hydro_IA"/>
</dbReference>
<dbReference type="PANTHER" id="PTHR43316">
    <property type="entry name" value="HYDROLASE, HALOACID DELAHOGENASE-RELATED"/>
    <property type="match status" value="1"/>
</dbReference>
<dbReference type="NCBIfam" id="TIGR01493">
    <property type="entry name" value="HAD-SF-IA-v2"/>
    <property type="match status" value="1"/>
</dbReference>
<evidence type="ECO:0000256" key="1">
    <source>
        <dbReference type="ARBA" id="ARBA00008106"/>
    </source>
</evidence>
<dbReference type="CDD" id="cd02588">
    <property type="entry name" value="HAD_L2-DEX"/>
    <property type="match status" value="1"/>
</dbReference>
<reference evidence="4" key="1">
    <citation type="journal article" date="2019" name="Int. J. Syst. Evol. Microbiol.">
        <title>The Global Catalogue of Microorganisms (GCM) 10K type strain sequencing project: providing services to taxonomists for standard genome sequencing and annotation.</title>
        <authorList>
            <consortium name="The Broad Institute Genomics Platform"/>
            <consortium name="The Broad Institute Genome Sequencing Center for Infectious Disease"/>
            <person name="Wu L."/>
            <person name="Ma J."/>
        </authorList>
    </citation>
    <scope>NUCLEOTIDE SEQUENCE [LARGE SCALE GENOMIC DNA]</scope>
    <source>
        <strain evidence="4">CCUG 49018</strain>
    </source>
</reference>
<dbReference type="InterPro" id="IPR023214">
    <property type="entry name" value="HAD_sf"/>
</dbReference>
<dbReference type="Proteomes" id="UP001597182">
    <property type="component" value="Unassembled WGS sequence"/>
</dbReference>